<dbReference type="InterPro" id="IPR036249">
    <property type="entry name" value="Thioredoxin-like_sf"/>
</dbReference>
<dbReference type="AlphaFoldDB" id="A0A246JTM9"/>
<evidence type="ECO:0000313" key="1">
    <source>
        <dbReference type="EMBL" id="OWQ96371.1"/>
    </source>
</evidence>
<evidence type="ECO:0000313" key="2">
    <source>
        <dbReference type="Proteomes" id="UP000197097"/>
    </source>
</evidence>
<proteinExistence type="predicted"/>
<name>A0A246JTM9_9SPHN</name>
<accession>A0A246JTM9</accession>
<sequence length="210" mass="22682">MPLLNQSMQFRTGLLFPVPATRQQWLAILLGLFALLSALSPANAADRIDVHFFWSAECPHCRDMAASVDAAIGGEGDVTLHRHEVSHDARSAELFAQTVESLDLPAVVPIVLIGREVMVGHEPGASEGLREMINRCRAGPCPDLVWTQTAAESSHTSAPLQNVRHKQASTLRVPWLGEVQISDLSLPALTIAMAAIDGFNPCAMCSRIIS</sequence>
<comment type="caution">
    <text evidence="1">The sequence shown here is derived from an EMBL/GenBank/DDBJ whole genome shotgun (WGS) entry which is preliminary data.</text>
</comment>
<organism evidence="1 2">
    <name type="scientific">Sphingopyxis witflariensis</name>
    <dbReference type="NCBI Taxonomy" id="173675"/>
    <lineage>
        <taxon>Bacteria</taxon>
        <taxon>Pseudomonadati</taxon>
        <taxon>Pseudomonadota</taxon>
        <taxon>Alphaproteobacteria</taxon>
        <taxon>Sphingomonadales</taxon>
        <taxon>Sphingomonadaceae</taxon>
        <taxon>Sphingopyxis</taxon>
    </lineage>
</organism>
<reference evidence="1 2" key="1">
    <citation type="journal article" date="2002" name="Int. J. Syst. Evol. Microbiol.">
        <title>Sphingopyxis witflariensis sp. nov., isolated from activated sludge.</title>
        <authorList>
            <person name="Kampfer P."/>
            <person name="Witzenberger R."/>
            <person name="Denner E.B."/>
            <person name="Busse H.J."/>
            <person name="Neef A."/>
        </authorList>
    </citation>
    <scope>NUCLEOTIDE SEQUENCE [LARGE SCALE GENOMIC DNA]</scope>
    <source>
        <strain evidence="1 2">DSM 14551</strain>
    </source>
</reference>
<gene>
    <name evidence="1" type="ORF">CDQ91_12800</name>
</gene>
<protein>
    <recommendedName>
        <fullName evidence="3">Glutaredoxin domain-containing protein</fullName>
    </recommendedName>
</protein>
<dbReference type="SUPFAM" id="SSF52833">
    <property type="entry name" value="Thioredoxin-like"/>
    <property type="match status" value="1"/>
</dbReference>
<keyword evidence="2" id="KW-1185">Reference proteome</keyword>
<dbReference type="Proteomes" id="UP000197097">
    <property type="component" value="Unassembled WGS sequence"/>
</dbReference>
<dbReference type="EMBL" id="NISJ01000006">
    <property type="protein sequence ID" value="OWQ96371.1"/>
    <property type="molecule type" value="Genomic_DNA"/>
</dbReference>
<evidence type="ECO:0008006" key="3">
    <source>
        <dbReference type="Google" id="ProtNLM"/>
    </source>
</evidence>